<protein>
    <submittedName>
        <fullName evidence="2">Uncharacterized protein</fullName>
    </submittedName>
</protein>
<feature type="transmembrane region" description="Helical" evidence="1">
    <location>
        <begin position="12"/>
        <end position="29"/>
    </location>
</feature>
<evidence type="ECO:0000313" key="2">
    <source>
        <dbReference type="EMBL" id="TDR13876.1"/>
    </source>
</evidence>
<feature type="transmembrane region" description="Helical" evidence="1">
    <location>
        <begin position="302"/>
        <end position="323"/>
    </location>
</feature>
<feature type="transmembrane region" description="Helical" evidence="1">
    <location>
        <begin position="329"/>
        <end position="353"/>
    </location>
</feature>
<dbReference type="Proteomes" id="UP000295729">
    <property type="component" value="Unassembled WGS sequence"/>
</dbReference>
<name>A0A4R6X4M4_9GAMM</name>
<feature type="transmembrane region" description="Helical" evidence="1">
    <location>
        <begin position="194"/>
        <end position="214"/>
    </location>
</feature>
<sequence>MSIQGWEISARTAGYGVALGCVCFLMALIPGLDGLSVVSALVYWCVCASSWAKINPRNKRQIGFLLAVGTVALLVAVPTDVPIPVIHLLEGNLAIVAMLTGVSFLGLLPDTLKSQKPVLASRGVFSTWASVQLLGAVINMSAVFVVGDKLQRLSSQMSSAQFSVLIRALTSAGWWSPFFASVAVALSVAPNAQFHHLAMIGLPIAVFACVISWWEFKRREVLTGFVGFPLTLQSLTFPVVLAILVLFFHYYVLPDVAILSIVTLLSPVSVILWLWLRGGPRQTKQRLQNHADIRLANMANELSLFLAAGFLTTTVGLALKGWLGEGWSLFGQFGFFEAYLCYLAICGIALLGLHPIVGISLMSSMVPYHDVNNTLLAFVSLCAWAVGTSISPLSGINLSISGKYAVDNYQLAKSNWWYGAVMSFWVAVAMLILSSVLPT</sequence>
<dbReference type="AlphaFoldDB" id="A0A4R6X4M4"/>
<accession>A0A4R6X4M4</accession>
<evidence type="ECO:0000313" key="3">
    <source>
        <dbReference type="Proteomes" id="UP000295729"/>
    </source>
</evidence>
<feature type="transmembrane region" description="Helical" evidence="1">
    <location>
        <begin position="256"/>
        <end position="276"/>
    </location>
</feature>
<comment type="caution">
    <text evidence="2">The sequence shown here is derived from an EMBL/GenBank/DDBJ whole genome shotgun (WGS) entry which is preliminary data.</text>
</comment>
<dbReference type="EMBL" id="SNZA01000002">
    <property type="protein sequence ID" value="TDR13876.1"/>
    <property type="molecule type" value="Genomic_DNA"/>
</dbReference>
<evidence type="ECO:0000256" key="1">
    <source>
        <dbReference type="SAM" id="Phobius"/>
    </source>
</evidence>
<feature type="transmembrane region" description="Helical" evidence="1">
    <location>
        <begin position="374"/>
        <end position="396"/>
    </location>
</feature>
<feature type="transmembrane region" description="Helical" evidence="1">
    <location>
        <begin position="226"/>
        <end position="250"/>
    </location>
</feature>
<feature type="transmembrane region" description="Helical" evidence="1">
    <location>
        <begin position="64"/>
        <end position="87"/>
    </location>
</feature>
<gene>
    <name evidence="2" type="ORF">C8D85_1407</name>
</gene>
<proteinExistence type="predicted"/>
<feature type="transmembrane region" description="Helical" evidence="1">
    <location>
        <begin position="416"/>
        <end position="437"/>
    </location>
</feature>
<organism evidence="2 3">
    <name type="scientific">Marinomonas communis</name>
    <dbReference type="NCBI Taxonomy" id="28254"/>
    <lineage>
        <taxon>Bacteria</taxon>
        <taxon>Pseudomonadati</taxon>
        <taxon>Pseudomonadota</taxon>
        <taxon>Gammaproteobacteria</taxon>
        <taxon>Oceanospirillales</taxon>
        <taxon>Oceanospirillaceae</taxon>
        <taxon>Marinomonas</taxon>
    </lineage>
</organism>
<reference evidence="2 3" key="1">
    <citation type="submission" date="2019-03" db="EMBL/GenBank/DDBJ databases">
        <title>Genomic Encyclopedia of Type Strains, Phase IV (KMG-IV): sequencing the most valuable type-strain genomes for metagenomic binning, comparative biology and taxonomic classification.</title>
        <authorList>
            <person name="Goeker M."/>
        </authorList>
    </citation>
    <scope>NUCLEOTIDE SEQUENCE [LARGE SCALE GENOMIC DNA]</scope>
    <source>
        <strain evidence="2 3">DSM 5604</strain>
    </source>
</reference>
<dbReference type="RefSeq" id="WP_133561052.1">
    <property type="nucleotide sequence ID" value="NZ_SNZA01000002.1"/>
</dbReference>
<feature type="transmembrane region" description="Helical" evidence="1">
    <location>
        <begin position="164"/>
        <end position="188"/>
    </location>
</feature>
<keyword evidence="1" id="KW-1133">Transmembrane helix</keyword>
<keyword evidence="3" id="KW-1185">Reference proteome</keyword>
<keyword evidence="1" id="KW-0812">Transmembrane</keyword>
<keyword evidence="1" id="KW-0472">Membrane</keyword>
<dbReference type="OrthoDB" id="8523687at2"/>
<feature type="transmembrane region" description="Helical" evidence="1">
    <location>
        <begin position="93"/>
        <end position="112"/>
    </location>
</feature>